<keyword evidence="2" id="KW-0812">Transmembrane</keyword>
<dbReference type="InterPro" id="IPR036465">
    <property type="entry name" value="vWFA_dom_sf"/>
</dbReference>
<evidence type="ECO:0000256" key="2">
    <source>
        <dbReference type="SAM" id="Phobius"/>
    </source>
</evidence>
<keyword evidence="2" id="KW-1133">Transmembrane helix</keyword>
<dbReference type="SUPFAM" id="SSF53300">
    <property type="entry name" value="vWA-like"/>
    <property type="match status" value="1"/>
</dbReference>
<dbReference type="Gene3D" id="3.40.50.410">
    <property type="entry name" value="von Willebrand factor, type A domain"/>
    <property type="match status" value="1"/>
</dbReference>
<protein>
    <submittedName>
        <fullName evidence="5">VWA domain-containing protein</fullName>
    </submittedName>
</protein>
<dbReference type="Proteomes" id="UP000319263">
    <property type="component" value="Chromosome"/>
</dbReference>
<feature type="region of interest" description="Disordered" evidence="1">
    <location>
        <begin position="550"/>
        <end position="596"/>
    </location>
</feature>
<dbReference type="RefSeq" id="WP_143986576.1">
    <property type="nucleotide sequence ID" value="NZ_CP041692.1"/>
</dbReference>
<dbReference type="AlphaFoldDB" id="A0A516PZK4"/>
<gene>
    <name evidence="5" type="ORF">FOE78_12450</name>
</gene>
<feature type="chain" id="PRO_5038842544" evidence="3">
    <location>
        <begin position="18"/>
        <end position="631"/>
    </location>
</feature>
<dbReference type="EMBL" id="CP041692">
    <property type="protein sequence ID" value="QDP96613.1"/>
    <property type="molecule type" value="Genomic_DNA"/>
</dbReference>
<keyword evidence="6" id="KW-1185">Reference proteome</keyword>
<evidence type="ECO:0000256" key="1">
    <source>
        <dbReference type="SAM" id="MobiDB-lite"/>
    </source>
</evidence>
<keyword evidence="3" id="KW-0732">Signal</keyword>
<keyword evidence="2" id="KW-0472">Membrane</keyword>
<reference evidence="5 6" key="1">
    <citation type="submission" date="2019-07" db="EMBL/GenBank/DDBJ databases">
        <title>Microlunatus dokdonensis sp. nov. isolated from the rhizospheric soil of the wild plant Elymus tsukushiensis.</title>
        <authorList>
            <person name="Ghim S.-Y."/>
            <person name="Hwang Y.-J."/>
            <person name="Son J.-S."/>
            <person name="Shin J.-H."/>
        </authorList>
    </citation>
    <scope>NUCLEOTIDE SEQUENCE [LARGE SCALE GENOMIC DNA]</scope>
    <source>
        <strain evidence="5 6">KUDC0627</strain>
    </source>
</reference>
<dbReference type="SMART" id="SM00327">
    <property type="entry name" value="VWA"/>
    <property type="match status" value="1"/>
</dbReference>
<accession>A0A516PZK4</accession>
<evidence type="ECO:0000259" key="4">
    <source>
        <dbReference type="PROSITE" id="PS50234"/>
    </source>
</evidence>
<evidence type="ECO:0000313" key="6">
    <source>
        <dbReference type="Proteomes" id="UP000319263"/>
    </source>
</evidence>
<feature type="domain" description="VWFA" evidence="4">
    <location>
        <begin position="24"/>
        <end position="209"/>
    </location>
</feature>
<proteinExistence type="predicted"/>
<feature type="signal peptide" evidence="3">
    <location>
        <begin position="1"/>
        <end position="17"/>
    </location>
</feature>
<organism evidence="5 6">
    <name type="scientific">Microlunatus elymi</name>
    <dbReference type="NCBI Taxonomy" id="2596828"/>
    <lineage>
        <taxon>Bacteria</taxon>
        <taxon>Bacillati</taxon>
        <taxon>Actinomycetota</taxon>
        <taxon>Actinomycetes</taxon>
        <taxon>Propionibacteriales</taxon>
        <taxon>Propionibacteriaceae</taxon>
        <taxon>Microlunatus</taxon>
    </lineage>
</organism>
<dbReference type="InterPro" id="IPR002035">
    <property type="entry name" value="VWF_A"/>
</dbReference>
<feature type="transmembrane region" description="Helical" evidence="2">
    <location>
        <begin position="602"/>
        <end position="625"/>
    </location>
</feature>
<name>A0A516PZK4_9ACTN</name>
<evidence type="ECO:0000313" key="5">
    <source>
        <dbReference type="EMBL" id="QDP96613.1"/>
    </source>
</evidence>
<dbReference type="PROSITE" id="PS50234">
    <property type="entry name" value="VWFA"/>
    <property type="match status" value="1"/>
</dbReference>
<dbReference type="KEGG" id="mik:FOE78_12450"/>
<dbReference type="Pfam" id="PF00092">
    <property type="entry name" value="VWA"/>
    <property type="match status" value="1"/>
</dbReference>
<evidence type="ECO:0000256" key="3">
    <source>
        <dbReference type="SAM" id="SignalP"/>
    </source>
</evidence>
<dbReference type="OrthoDB" id="4318225at2"/>
<sequence length="631" mass="64669">MASTALILAAASAPASADEPEKTKILFLLDVSGSMNEKVSSGGTKLAAAKQAVKSVAGSLPDNAEVGLRVYGSKISEPKEKNPKACRDTDLVLPVGPLDRGKLDTAVGSFKAVGETPIAYSLTKSIGDLGSSGKRVLVLVSDGEENCVKDPCPTAKKLAGSGVDLQFNAVGFDVNAKARKQLKCIAGAGNGSYYDADRSGDLTDSLQKITTRALRPFQLSGTPVKGTDDPSSAPAIADGQYTDRFAKSVQERYYRIDRQPGHPVSVSLADVNHAAGGYRMTSYNLELQTADGQTCDSARGGSTSLGSAKVATTVVGAPATGSAASSSGTDDPCVAEPLVLKVQPSQFVEQQPVLRIELRVSSTPPATNVTELPEPAGPAGTARTVKAAKPVRHVVGGTSFVDAGSLQAGTWDDTIAVGETLMYRVPVKYGQRLRVTADLPKRGTDWSPGDTDGFYPGLTLFGPDRAELTSKEVSVTGAGGGDARLSAVTTQVRYRNRESADRSVRWTSQAGDYYIGVSLGALQPELTGRLMHIRLSVAVDGAESGVPQLTAASASASPSAGSTPSTSSTSAGTAATDATPGSNAGDPADTGDGNTGNDHTGLVVGVVVGGLVLAAACVGGGILIGRSRRRS</sequence>